<reference evidence="7" key="1">
    <citation type="journal article" date="2014" name="Nat. Commun.">
        <title>The emerging biofuel crop Camelina sativa retains a highly undifferentiated hexaploid genome structure.</title>
        <authorList>
            <person name="Kagale S."/>
            <person name="Koh C."/>
            <person name="Nixon J."/>
            <person name="Bollina V."/>
            <person name="Clarke W.E."/>
            <person name="Tuteja R."/>
            <person name="Spillane C."/>
            <person name="Robinson S.J."/>
            <person name="Links M.G."/>
            <person name="Clarke C."/>
            <person name="Higgins E.E."/>
            <person name="Huebert T."/>
            <person name="Sharpe A.G."/>
            <person name="Parkin I.A."/>
        </authorList>
    </citation>
    <scope>NUCLEOTIDE SEQUENCE [LARGE SCALE GENOMIC DNA]</scope>
    <source>
        <strain evidence="7">cv. DH55</strain>
    </source>
</reference>
<evidence type="ECO:0000256" key="4">
    <source>
        <dbReference type="ARBA" id="ARBA00023242"/>
    </source>
</evidence>
<evidence type="ECO:0000259" key="6">
    <source>
        <dbReference type="PROSITE" id="PS51184"/>
    </source>
</evidence>
<dbReference type="Gene3D" id="2.60.120.650">
    <property type="entry name" value="Cupin"/>
    <property type="match status" value="1"/>
</dbReference>
<name>A0ABM0YWZ2_CAMSA</name>
<keyword evidence="4" id="KW-0539">Nucleus</keyword>
<dbReference type="RefSeq" id="XP_010507147.1">
    <property type="nucleotide sequence ID" value="XM_010508845.1"/>
</dbReference>
<dbReference type="InterPro" id="IPR003347">
    <property type="entry name" value="JmjC_dom"/>
</dbReference>
<evidence type="ECO:0000313" key="8">
    <source>
        <dbReference type="RefSeq" id="XP_010507147.1"/>
    </source>
</evidence>
<reference evidence="8" key="2">
    <citation type="submission" date="2025-08" db="UniProtKB">
        <authorList>
            <consortium name="RefSeq"/>
        </authorList>
    </citation>
    <scope>IDENTIFICATION</scope>
    <source>
        <tissue evidence="8">Leaf</tissue>
    </source>
</reference>
<dbReference type="PROSITE" id="PS51184">
    <property type="entry name" value="JMJC"/>
    <property type="match status" value="1"/>
</dbReference>
<dbReference type="PANTHER" id="PTHR12549">
    <property type="entry name" value="JMJC DOMAIN-CONTAINING HISTONE DEMETHYLATION PROTEIN"/>
    <property type="match status" value="1"/>
</dbReference>
<proteinExistence type="inferred from homology"/>
<feature type="region of interest" description="Disordered" evidence="5">
    <location>
        <begin position="29"/>
        <end position="49"/>
    </location>
</feature>
<dbReference type="InterPro" id="IPR045109">
    <property type="entry name" value="LSDs-like"/>
</dbReference>
<evidence type="ECO:0000256" key="5">
    <source>
        <dbReference type="SAM" id="MobiDB-lite"/>
    </source>
</evidence>
<protein>
    <submittedName>
        <fullName evidence="8">Lysine-specific demethylase JMJ25-like</fullName>
    </submittedName>
</protein>
<sequence length="208" mass="24187">MDKPPEQYQKIKVERTNYAEAKLRKHVKSIDEQKLGSPKETEDSGNENSTCVHGAAVWEIFQREDVRKLVQFLNSHNRHSENQLVKFVDHPIHDQTFFLSKSQQKQLKEKFEPWTFEQHLGEAVFIPAVCPHQVGNRHSCIKVALDFISPENAEEYVRLTQEFRRLPRDHRASEDKLELKKLVLHAASSATKEAKNLMEKSTPFDISD</sequence>
<dbReference type="SUPFAM" id="SSF51197">
    <property type="entry name" value="Clavaminate synthase-like"/>
    <property type="match status" value="1"/>
</dbReference>
<evidence type="ECO:0000256" key="2">
    <source>
        <dbReference type="ARBA" id="ARBA00006801"/>
    </source>
</evidence>
<organism evidence="7 8">
    <name type="scientific">Camelina sativa</name>
    <name type="common">False flax</name>
    <name type="synonym">Myagrum sativum</name>
    <dbReference type="NCBI Taxonomy" id="90675"/>
    <lineage>
        <taxon>Eukaryota</taxon>
        <taxon>Viridiplantae</taxon>
        <taxon>Streptophyta</taxon>
        <taxon>Embryophyta</taxon>
        <taxon>Tracheophyta</taxon>
        <taxon>Spermatophyta</taxon>
        <taxon>Magnoliopsida</taxon>
        <taxon>eudicotyledons</taxon>
        <taxon>Gunneridae</taxon>
        <taxon>Pentapetalae</taxon>
        <taxon>rosids</taxon>
        <taxon>malvids</taxon>
        <taxon>Brassicales</taxon>
        <taxon>Brassicaceae</taxon>
        <taxon>Camelineae</taxon>
        <taxon>Camelina</taxon>
    </lineage>
</organism>
<evidence type="ECO:0000256" key="3">
    <source>
        <dbReference type="ARBA" id="ARBA00022723"/>
    </source>
</evidence>
<gene>
    <name evidence="8" type="primary">LOC104783727</name>
</gene>
<evidence type="ECO:0000313" key="7">
    <source>
        <dbReference type="Proteomes" id="UP000694864"/>
    </source>
</evidence>
<evidence type="ECO:0000256" key="1">
    <source>
        <dbReference type="ARBA" id="ARBA00004123"/>
    </source>
</evidence>
<keyword evidence="3" id="KW-0479">Metal-binding</keyword>
<keyword evidence="7" id="KW-1185">Reference proteome</keyword>
<dbReference type="Pfam" id="PF02373">
    <property type="entry name" value="JmjC"/>
    <property type="match status" value="1"/>
</dbReference>
<accession>A0ABM0YWZ2</accession>
<feature type="compositionally biased region" description="Basic and acidic residues" evidence="5">
    <location>
        <begin position="29"/>
        <end position="42"/>
    </location>
</feature>
<dbReference type="GeneID" id="104783727"/>
<dbReference type="Proteomes" id="UP000694864">
    <property type="component" value="Chromosome 4"/>
</dbReference>
<feature type="domain" description="JmjC" evidence="6">
    <location>
        <begin position="1"/>
        <end position="164"/>
    </location>
</feature>
<dbReference type="SMART" id="SM00558">
    <property type="entry name" value="JmjC"/>
    <property type="match status" value="1"/>
</dbReference>
<comment type="similarity">
    <text evidence="2">Belongs to the JARID1 histone demethylase family.</text>
</comment>
<comment type="subcellular location">
    <subcellularLocation>
        <location evidence="1">Nucleus</location>
    </subcellularLocation>
</comment>
<dbReference type="PANTHER" id="PTHR12549:SF33">
    <property type="entry name" value="LYSINE-SPECIFIC DEMETHYLASE JMJ27"/>
    <property type="match status" value="1"/>
</dbReference>